<dbReference type="Gene3D" id="2.60.120.920">
    <property type="match status" value="1"/>
</dbReference>
<gene>
    <name evidence="3" type="ORF">C2G38_2066684</name>
</gene>
<feature type="domain" description="B30.2/SPRY" evidence="2">
    <location>
        <begin position="1"/>
        <end position="127"/>
    </location>
</feature>
<dbReference type="SUPFAM" id="SSF49899">
    <property type="entry name" value="Concanavalin A-like lectins/glucanases"/>
    <property type="match status" value="1"/>
</dbReference>
<dbReference type="EMBL" id="QKWP01000163">
    <property type="protein sequence ID" value="RIB25745.1"/>
    <property type="molecule type" value="Genomic_DNA"/>
</dbReference>
<organism evidence="3 4">
    <name type="scientific">Gigaspora rosea</name>
    <dbReference type="NCBI Taxonomy" id="44941"/>
    <lineage>
        <taxon>Eukaryota</taxon>
        <taxon>Fungi</taxon>
        <taxon>Fungi incertae sedis</taxon>
        <taxon>Mucoromycota</taxon>
        <taxon>Glomeromycotina</taxon>
        <taxon>Glomeromycetes</taxon>
        <taxon>Diversisporales</taxon>
        <taxon>Gigasporaceae</taxon>
        <taxon>Gigaspora</taxon>
    </lineage>
</organism>
<dbReference type="InterPro" id="IPR050618">
    <property type="entry name" value="Ubq-SigPath_Reg"/>
</dbReference>
<evidence type="ECO:0000313" key="4">
    <source>
        <dbReference type="Proteomes" id="UP000266673"/>
    </source>
</evidence>
<evidence type="ECO:0000256" key="1">
    <source>
        <dbReference type="PROSITE-ProRule" id="PRU00339"/>
    </source>
</evidence>
<feature type="repeat" description="TPR" evidence="1">
    <location>
        <begin position="147"/>
        <end position="180"/>
    </location>
</feature>
<dbReference type="InterPro" id="IPR019734">
    <property type="entry name" value="TPR_rpt"/>
</dbReference>
<dbReference type="Proteomes" id="UP000266673">
    <property type="component" value="Unassembled WGS sequence"/>
</dbReference>
<evidence type="ECO:0000259" key="2">
    <source>
        <dbReference type="PROSITE" id="PS50188"/>
    </source>
</evidence>
<dbReference type="InterPro" id="IPR001870">
    <property type="entry name" value="B30.2/SPRY"/>
</dbReference>
<dbReference type="PROSITE" id="PS50005">
    <property type="entry name" value="TPR"/>
    <property type="match status" value="1"/>
</dbReference>
<sequence length="195" mass="22092">MIGIGYCTKQSDKKIDDSNYINNMLMPGQEYKENETWGCGYHGDDGYSFCSGSGILYDLSYPPGYTTGDIVGCYLNFRENIVFYTKNGINLGIACHLRSNFKGILYPFVGFRSQGGSVKVNFGSENFKYSAMTNGFESSSILPNNNALALEYQGRVYFIIGKYDEAFEDFTKLLEIVPYNKIALRYRGEINYMMK</sequence>
<keyword evidence="1" id="KW-0802">TPR repeat</keyword>
<protein>
    <recommendedName>
        <fullName evidence="2">B30.2/SPRY domain-containing protein</fullName>
    </recommendedName>
</protein>
<proteinExistence type="predicted"/>
<dbReference type="InterPro" id="IPR011990">
    <property type="entry name" value="TPR-like_helical_dom_sf"/>
</dbReference>
<dbReference type="InterPro" id="IPR003877">
    <property type="entry name" value="SPRY_dom"/>
</dbReference>
<dbReference type="OrthoDB" id="25503at2759"/>
<dbReference type="InterPro" id="IPR013320">
    <property type="entry name" value="ConA-like_dom_sf"/>
</dbReference>
<comment type="caution">
    <text evidence="3">The sequence shown here is derived from an EMBL/GenBank/DDBJ whole genome shotgun (WGS) entry which is preliminary data.</text>
</comment>
<feature type="non-terminal residue" evidence="3">
    <location>
        <position position="195"/>
    </location>
</feature>
<name>A0A397VT35_9GLOM</name>
<dbReference type="Pfam" id="PF00622">
    <property type="entry name" value="SPRY"/>
    <property type="match status" value="1"/>
</dbReference>
<keyword evidence="4" id="KW-1185">Reference proteome</keyword>
<dbReference type="PANTHER" id="PTHR12864">
    <property type="entry name" value="RAN BINDING PROTEIN 9-RELATED"/>
    <property type="match status" value="1"/>
</dbReference>
<accession>A0A397VT35</accession>
<dbReference type="InterPro" id="IPR043136">
    <property type="entry name" value="B30.2/SPRY_sf"/>
</dbReference>
<dbReference type="Gene3D" id="1.25.40.10">
    <property type="entry name" value="Tetratricopeptide repeat domain"/>
    <property type="match status" value="1"/>
</dbReference>
<dbReference type="SUPFAM" id="SSF48452">
    <property type="entry name" value="TPR-like"/>
    <property type="match status" value="1"/>
</dbReference>
<dbReference type="AlphaFoldDB" id="A0A397VT35"/>
<dbReference type="SMART" id="SM00028">
    <property type="entry name" value="TPR"/>
    <property type="match status" value="1"/>
</dbReference>
<reference evidence="3 4" key="1">
    <citation type="submission" date="2018-06" db="EMBL/GenBank/DDBJ databases">
        <title>Comparative genomics reveals the genomic features of Rhizophagus irregularis, R. cerebriforme, R. diaphanum and Gigaspora rosea, and their symbiotic lifestyle signature.</title>
        <authorList>
            <person name="Morin E."/>
            <person name="San Clemente H."/>
            <person name="Chen E.C.H."/>
            <person name="De La Providencia I."/>
            <person name="Hainaut M."/>
            <person name="Kuo A."/>
            <person name="Kohler A."/>
            <person name="Murat C."/>
            <person name="Tang N."/>
            <person name="Roy S."/>
            <person name="Loubradou J."/>
            <person name="Henrissat B."/>
            <person name="Grigoriev I.V."/>
            <person name="Corradi N."/>
            <person name="Roux C."/>
            <person name="Martin F.M."/>
        </authorList>
    </citation>
    <scope>NUCLEOTIDE SEQUENCE [LARGE SCALE GENOMIC DNA]</scope>
    <source>
        <strain evidence="3 4">DAOM 194757</strain>
    </source>
</reference>
<evidence type="ECO:0000313" key="3">
    <source>
        <dbReference type="EMBL" id="RIB25745.1"/>
    </source>
</evidence>
<dbReference type="PROSITE" id="PS50188">
    <property type="entry name" value="B302_SPRY"/>
    <property type="match status" value="1"/>
</dbReference>